<accession>A0A5D2JX98</accession>
<keyword evidence="2" id="KW-1185">Reference proteome</keyword>
<proteinExistence type="predicted"/>
<name>A0A5D2JX98_GOSTO</name>
<dbReference type="Proteomes" id="UP000322667">
    <property type="component" value="Chromosome D08"/>
</dbReference>
<organism evidence="1 2">
    <name type="scientific">Gossypium tomentosum</name>
    <name type="common">Hawaiian cotton</name>
    <name type="synonym">Gossypium sandvicense</name>
    <dbReference type="NCBI Taxonomy" id="34277"/>
    <lineage>
        <taxon>Eukaryota</taxon>
        <taxon>Viridiplantae</taxon>
        <taxon>Streptophyta</taxon>
        <taxon>Embryophyta</taxon>
        <taxon>Tracheophyta</taxon>
        <taxon>Spermatophyta</taxon>
        <taxon>Magnoliopsida</taxon>
        <taxon>eudicotyledons</taxon>
        <taxon>Gunneridae</taxon>
        <taxon>Pentapetalae</taxon>
        <taxon>rosids</taxon>
        <taxon>malvids</taxon>
        <taxon>Malvales</taxon>
        <taxon>Malvaceae</taxon>
        <taxon>Malvoideae</taxon>
        <taxon>Gossypium</taxon>
    </lineage>
</organism>
<gene>
    <name evidence="1" type="ORF">ES332_D08G153200v1</name>
</gene>
<reference evidence="1 2" key="1">
    <citation type="submission" date="2019-07" db="EMBL/GenBank/DDBJ databases">
        <title>WGS assembly of Gossypium tomentosum.</title>
        <authorList>
            <person name="Chen Z.J."/>
            <person name="Sreedasyam A."/>
            <person name="Ando A."/>
            <person name="Song Q."/>
            <person name="De L."/>
            <person name="Hulse-Kemp A."/>
            <person name="Ding M."/>
            <person name="Ye W."/>
            <person name="Kirkbride R."/>
            <person name="Jenkins J."/>
            <person name="Plott C."/>
            <person name="Lovell J."/>
            <person name="Lin Y.-M."/>
            <person name="Vaughn R."/>
            <person name="Liu B."/>
            <person name="Li W."/>
            <person name="Simpson S."/>
            <person name="Scheffler B."/>
            <person name="Saski C."/>
            <person name="Grover C."/>
            <person name="Hu G."/>
            <person name="Conover J."/>
            <person name="Carlson J."/>
            <person name="Shu S."/>
            <person name="Boston L."/>
            <person name="Williams M."/>
            <person name="Peterson D."/>
            <person name="Mcgee K."/>
            <person name="Jones D."/>
            <person name="Wendel J."/>
            <person name="Stelly D."/>
            <person name="Grimwood J."/>
            <person name="Schmutz J."/>
        </authorList>
    </citation>
    <scope>NUCLEOTIDE SEQUENCE [LARGE SCALE GENOMIC DNA]</scope>
    <source>
        <strain evidence="1">7179.01</strain>
    </source>
</reference>
<sequence>MGDKNEVLEAVLKETVDLALKESVIEIFNCKEGEFAYPWVEKVIVVQTIIISNQPYFYKKAELFPGSAFVIAAGTAVRLINEVNGIKVLQLETAAGAAIRV</sequence>
<evidence type="ECO:0000313" key="1">
    <source>
        <dbReference type="EMBL" id="TYH58433.1"/>
    </source>
</evidence>
<dbReference type="EMBL" id="CM017630">
    <property type="protein sequence ID" value="TYH58433.1"/>
    <property type="molecule type" value="Genomic_DNA"/>
</dbReference>
<dbReference type="AlphaFoldDB" id="A0A5D2JX98"/>
<protein>
    <submittedName>
        <fullName evidence="1">Uncharacterized protein</fullName>
    </submittedName>
</protein>
<evidence type="ECO:0000313" key="2">
    <source>
        <dbReference type="Proteomes" id="UP000322667"/>
    </source>
</evidence>